<dbReference type="Proteomes" id="UP000054805">
    <property type="component" value="Unassembled WGS sequence"/>
</dbReference>
<proteinExistence type="predicted"/>
<accession>A0A0V1JB34</accession>
<gene>
    <name evidence="1" type="ORF">T4B_6026</name>
    <name evidence="2" type="ORF">T4C_12310</name>
</gene>
<keyword evidence="3" id="KW-1185">Reference proteome</keyword>
<dbReference type="AlphaFoldDB" id="A0A0V1JB34"/>
<sequence>MPTNMWLQFSSLKRENASGNTLLFSNILLNHRSGDLYLHQRLTNYYLLPYVGMQLFTAARLKQHPEHVFH</sequence>
<protein>
    <submittedName>
        <fullName evidence="1">Uncharacterized protein</fullName>
    </submittedName>
</protein>
<organism evidence="1 3">
    <name type="scientific">Trichinella pseudospiralis</name>
    <name type="common">Parasitic roundworm</name>
    <dbReference type="NCBI Taxonomy" id="6337"/>
    <lineage>
        <taxon>Eukaryota</taxon>
        <taxon>Metazoa</taxon>
        <taxon>Ecdysozoa</taxon>
        <taxon>Nematoda</taxon>
        <taxon>Enoplea</taxon>
        <taxon>Dorylaimia</taxon>
        <taxon>Trichinellida</taxon>
        <taxon>Trichinellidae</taxon>
        <taxon>Trichinella</taxon>
    </lineage>
</organism>
<name>A0A0V1JB34_TRIPS</name>
<dbReference type="Proteomes" id="UP000054826">
    <property type="component" value="Unassembled WGS sequence"/>
</dbReference>
<comment type="caution">
    <text evidence="1">The sequence shown here is derived from an EMBL/GenBank/DDBJ whole genome shotgun (WGS) entry which is preliminary data.</text>
</comment>
<evidence type="ECO:0000313" key="2">
    <source>
        <dbReference type="EMBL" id="KRZ38967.1"/>
    </source>
</evidence>
<dbReference type="EMBL" id="JYDS01000018">
    <property type="protein sequence ID" value="KRZ32159.1"/>
    <property type="molecule type" value="Genomic_DNA"/>
</dbReference>
<dbReference type="EMBL" id="JYDV01000040">
    <property type="protein sequence ID" value="KRZ38967.1"/>
    <property type="molecule type" value="Genomic_DNA"/>
</dbReference>
<evidence type="ECO:0000313" key="4">
    <source>
        <dbReference type="Proteomes" id="UP000054826"/>
    </source>
</evidence>
<reference evidence="3 4" key="1">
    <citation type="submission" date="2015-01" db="EMBL/GenBank/DDBJ databases">
        <title>Evolution of Trichinella species and genotypes.</title>
        <authorList>
            <person name="Korhonen P.K."/>
            <person name="Edoardo P."/>
            <person name="Giuseppe L.R."/>
            <person name="Gasser R.B."/>
        </authorList>
    </citation>
    <scope>NUCLEOTIDE SEQUENCE [LARGE SCALE GENOMIC DNA]</scope>
    <source>
        <strain evidence="2">ISS176</strain>
        <strain evidence="1">ISS588</strain>
    </source>
</reference>
<evidence type="ECO:0000313" key="3">
    <source>
        <dbReference type="Proteomes" id="UP000054805"/>
    </source>
</evidence>
<evidence type="ECO:0000313" key="1">
    <source>
        <dbReference type="EMBL" id="KRZ32159.1"/>
    </source>
</evidence>